<dbReference type="EMBL" id="CP165647">
    <property type="protein sequence ID" value="XDU63299.1"/>
    <property type="molecule type" value="Genomic_DNA"/>
</dbReference>
<reference evidence="1" key="1">
    <citation type="submission" date="2024-07" db="EMBL/GenBank/DDBJ databases">
        <authorList>
            <person name="Li X.-J."/>
            <person name="Wang X."/>
        </authorList>
    </citation>
    <scope>NUCLEOTIDE SEQUENCE</scope>
    <source>
        <strain evidence="1">HSP-536</strain>
    </source>
</reference>
<proteinExistence type="predicted"/>
<dbReference type="KEGG" id="lala:AB8B28_05520"/>
<organism evidence="1">
    <name type="scientific">Leptotrichia alba</name>
    <dbReference type="NCBI Taxonomy" id="3239304"/>
    <lineage>
        <taxon>Bacteria</taxon>
        <taxon>Fusobacteriati</taxon>
        <taxon>Fusobacteriota</taxon>
        <taxon>Fusobacteriia</taxon>
        <taxon>Fusobacteriales</taxon>
        <taxon>Leptotrichiaceae</taxon>
        <taxon>Leptotrichia</taxon>
    </lineage>
</organism>
<name>A0AB39V7S0_9FUSO</name>
<protein>
    <submittedName>
        <fullName evidence="1">Uncharacterized protein</fullName>
    </submittedName>
</protein>
<sequence length="43" mass="4980">MKSKFSKIIVLVFLVANLGIADYIKRDNAVYYKAETEQVDEKK</sequence>
<gene>
    <name evidence="1" type="ORF">AB8B28_05520</name>
</gene>
<evidence type="ECO:0000313" key="1">
    <source>
        <dbReference type="EMBL" id="XDU63299.1"/>
    </source>
</evidence>
<dbReference type="AlphaFoldDB" id="A0AB39V7S0"/>
<dbReference type="RefSeq" id="WP_369717343.1">
    <property type="nucleotide sequence ID" value="NZ_CP165647.1"/>
</dbReference>
<accession>A0AB39V7S0</accession>